<evidence type="ECO:0000313" key="2">
    <source>
        <dbReference type="Proteomes" id="UP000814140"/>
    </source>
</evidence>
<protein>
    <submittedName>
        <fullName evidence="1">Uncharacterized protein</fullName>
    </submittedName>
</protein>
<reference evidence="1" key="2">
    <citation type="journal article" date="2022" name="New Phytol.">
        <title>Evolutionary transition to the ectomycorrhizal habit in the genomes of a hyperdiverse lineage of mushroom-forming fungi.</title>
        <authorList>
            <person name="Looney B."/>
            <person name="Miyauchi S."/>
            <person name="Morin E."/>
            <person name="Drula E."/>
            <person name="Courty P.E."/>
            <person name="Kohler A."/>
            <person name="Kuo A."/>
            <person name="LaButti K."/>
            <person name="Pangilinan J."/>
            <person name="Lipzen A."/>
            <person name="Riley R."/>
            <person name="Andreopoulos W."/>
            <person name="He G."/>
            <person name="Johnson J."/>
            <person name="Nolan M."/>
            <person name="Tritt A."/>
            <person name="Barry K.W."/>
            <person name="Grigoriev I.V."/>
            <person name="Nagy L.G."/>
            <person name="Hibbett D."/>
            <person name="Henrissat B."/>
            <person name="Matheny P.B."/>
            <person name="Labbe J."/>
            <person name="Martin F.M."/>
        </authorList>
    </citation>
    <scope>NUCLEOTIDE SEQUENCE</scope>
    <source>
        <strain evidence="1">HHB10654</strain>
    </source>
</reference>
<sequence>MAPHSSRRHRLPQHRGDYVLVPPPLDLSLESLPLMSEKSPVPMIIVTPSSPSCSTDFSIALLAPPSKPSLRERVSFMSATMQFKARTTFILLLLFFIMACHLLTHRLATRHPHLQFDSMQEIELGAEQAQVSASSFGWFDWQTFWDISVPDGKREFVVTESIAG</sequence>
<dbReference type="Proteomes" id="UP000814140">
    <property type="component" value="Unassembled WGS sequence"/>
</dbReference>
<accession>A0ACB8TL18</accession>
<gene>
    <name evidence="1" type="ORF">BV25DRAFT_1910807</name>
</gene>
<reference evidence="1" key="1">
    <citation type="submission" date="2021-03" db="EMBL/GenBank/DDBJ databases">
        <authorList>
            <consortium name="DOE Joint Genome Institute"/>
            <person name="Ahrendt S."/>
            <person name="Looney B.P."/>
            <person name="Miyauchi S."/>
            <person name="Morin E."/>
            <person name="Drula E."/>
            <person name="Courty P.E."/>
            <person name="Chicoki N."/>
            <person name="Fauchery L."/>
            <person name="Kohler A."/>
            <person name="Kuo A."/>
            <person name="Labutti K."/>
            <person name="Pangilinan J."/>
            <person name="Lipzen A."/>
            <person name="Riley R."/>
            <person name="Andreopoulos W."/>
            <person name="He G."/>
            <person name="Johnson J."/>
            <person name="Barry K.W."/>
            <person name="Grigoriev I.V."/>
            <person name="Nagy L."/>
            <person name="Hibbett D."/>
            <person name="Henrissat B."/>
            <person name="Matheny P.B."/>
            <person name="Labbe J."/>
            <person name="Martin F."/>
        </authorList>
    </citation>
    <scope>NUCLEOTIDE SEQUENCE</scope>
    <source>
        <strain evidence="1">HHB10654</strain>
    </source>
</reference>
<evidence type="ECO:0000313" key="1">
    <source>
        <dbReference type="EMBL" id="KAI0069103.1"/>
    </source>
</evidence>
<comment type="caution">
    <text evidence="1">The sequence shown here is derived from an EMBL/GenBank/DDBJ whole genome shotgun (WGS) entry which is preliminary data.</text>
</comment>
<proteinExistence type="predicted"/>
<organism evidence="1 2">
    <name type="scientific">Artomyces pyxidatus</name>
    <dbReference type="NCBI Taxonomy" id="48021"/>
    <lineage>
        <taxon>Eukaryota</taxon>
        <taxon>Fungi</taxon>
        <taxon>Dikarya</taxon>
        <taxon>Basidiomycota</taxon>
        <taxon>Agaricomycotina</taxon>
        <taxon>Agaricomycetes</taxon>
        <taxon>Russulales</taxon>
        <taxon>Auriscalpiaceae</taxon>
        <taxon>Artomyces</taxon>
    </lineage>
</organism>
<keyword evidence="2" id="KW-1185">Reference proteome</keyword>
<name>A0ACB8TL18_9AGAM</name>
<dbReference type="EMBL" id="MU277187">
    <property type="protein sequence ID" value="KAI0069103.1"/>
    <property type="molecule type" value="Genomic_DNA"/>
</dbReference>